<sequence>MTSAVYRNAPASFLFSLVNPSGLPPTKIPLIPGKEGNAIHCNSGYGPTFGAGHDLRFGNASNSANSCAVALNNSYQCPTGQNATTFFTGSQTFAISEMEVFGFEK</sequence>
<proteinExistence type="predicted"/>
<evidence type="ECO:0000313" key="3">
    <source>
        <dbReference type="Proteomes" id="UP001163046"/>
    </source>
</evidence>
<gene>
    <name evidence="2" type="ORF">OS493_025710</name>
</gene>
<organism evidence="2 3">
    <name type="scientific">Desmophyllum pertusum</name>
    <dbReference type="NCBI Taxonomy" id="174260"/>
    <lineage>
        <taxon>Eukaryota</taxon>
        <taxon>Metazoa</taxon>
        <taxon>Cnidaria</taxon>
        <taxon>Anthozoa</taxon>
        <taxon>Hexacorallia</taxon>
        <taxon>Scleractinia</taxon>
        <taxon>Caryophylliina</taxon>
        <taxon>Caryophylliidae</taxon>
        <taxon>Desmophyllum</taxon>
    </lineage>
</organism>
<dbReference type="AlphaFoldDB" id="A0A9W9ZLJ0"/>
<dbReference type="InterPro" id="IPR006571">
    <property type="entry name" value="TLDc_dom"/>
</dbReference>
<evidence type="ECO:0000259" key="1">
    <source>
        <dbReference type="Pfam" id="PF07534"/>
    </source>
</evidence>
<dbReference type="OrthoDB" id="5983325at2759"/>
<name>A0A9W9ZLJ0_9CNID</name>
<keyword evidence="3" id="KW-1185">Reference proteome</keyword>
<accession>A0A9W9ZLJ0</accession>
<reference evidence="2" key="1">
    <citation type="submission" date="2023-01" db="EMBL/GenBank/DDBJ databases">
        <title>Genome assembly of the deep-sea coral Lophelia pertusa.</title>
        <authorList>
            <person name="Herrera S."/>
            <person name="Cordes E."/>
        </authorList>
    </citation>
    <scope>NUCLEOTIDE SEQUENCE</scope>
    <source>
        <strain evidence="2">USNM1676648</strain>
        <tissue evidence="2">Polyp</tissue>
    </source>
</reference>
<dbReference type="Proteomes" id="UP001163046">
    <property type="component" value="Unassembled WGS sequence"/>
</dbReference>
<evidence type="ECO:0000313" key="2">
    <source>
        <dbReference type="EMBL" id="KAJ7383837.1"/>
    </source>
</evidence>
<comment type="caution">
    <text evidence="2">The sequence shown here is derived from an EMBL/GenBank/DDBJ whole genome shotgun (WGS) entry which is preliminary data.</text>
</comment>
<dbReference type="Pfam" id="PF07534">
    <property type="entry name" value="TLD"/>
    <property type="match status" value="1"/>
</dbReference>
<feature type="domain" description="TLDc" evidence="1">
    <location>
        <begin position="9"/>
        <end position="104"/>
    </location>
</feature>
<protein>
    <recommendedName>
        <fullName evidence="1">TLDc domain-containing protein</fullName>
    </recommendedName>
</protein>
<dbReference type="EMBL" id="MU825894">
    <property type="protein sequence ID" value="KAJ7383837.1"/>
    <property type="molecule type" value="Genomic_DNA"/>
</dbReference>